<evidence type="ECO:0000313" key="2">
    <source>
        <dbReference type="Proteomes" id="UP000825015"/>
    </source>
</evidence>
<sequence>MIFIDASFIIGLMNKKDQWHDKALDLVDFCEKKEKFTSNLVITEILNSVGTYIGGKGGKLLYDNLKDNYTIYDENREIYDLAIYTFRHFNGNIGFADCVSIEIMKKHNINQIVSFDSDFDKIKGIKRIF</sequence>
<name>A0ACA8R0U1_METAZ</name>
<accession>A0ACA8R0U1</accession>
<dbReference type="Proteomes" id="UP000825015">
    <property type="component" value="Chromosome"/>
</dbReference>
<proteinExistence type="predicted"/>
<gene>
    <name evidence="1" type="ORF">MarbSA_01600</name>
</gene>
<organism evidence="1 2">
    <name type="scientific">Methanobrevibacter arboriphilus</name>
    <dbReference type="NCBI Taxonomy" id="39441"/>
    <lineage>
        <taxon>Archaea</taxon>
        <taxon>Methanobacteriati</taxon>
        <taxon>Methanobacteriota</taxon>
        <taxon>Methanomada group</taxon>
        <taxon>Methanobacteria</taxon>
        <taxon>Methanobacteriales</taxon>
        <taxon>Methanobacteriaceae</taxon>
        <taxon>Methanobrevibacter</taxon>
    </lineage>
</organism>
<keyword evidence="2" id="KW-1185">Reference proteome</keyword>
<protein>
    <submittedName>
        <fullName evidence="1">Uncharacterized protein</fullName>
    </submittedName>
</protein>
<reference evidence="1" key="1">
    <citation type="submission" date="2019-06" db="EMBL/GenBank/DDBJ databases">
        <title>Complete genome sequence of Methanobrevibacter arboriphilus strain SA.</title>
        <authorList>
            <person name="Asakawa S."/>
        </authorList>
    </citation>
    <scope>NUCLEOTIDE SEQUENCE</scope>
    <source>
        <strain evidence="1">SA</strain>
    </source>
</reference>
<evidence type="ECO:0000313" key="1">
    <source>
        <dbReference type="EMBL" id="BBL61120.1"/>
    </source>
</evidence>
<dbReference type="EMBL" id="AP019779">
    <property type="protein sequence ID" value="BBL61120.1"/>
    <property type="molecule type" value="Genomic_DNA"/>
</dbReference>